<evidence type="ECO:0000313" key="8">
    <source>
        <dbReference type="Proteomes" id="UP000469194"/>
    </source>
</evidence>
<dbReference type="PROSITE" id="PS51257">
    <property type="entry name" value="PROKAR_LIPOPROTEIN"/>
    <property type="match status" value="1"/>
</dbReference>
<feature type="signal peptide" evidence="6">
    <location>
        <begin position="1"/>
        <end position="24"/>
    </location>
</feature>
<proteinExistence type="predicted"/>
<name>A0A6N9Z4J0_9BIFI</name>
<dbReference type="Proteomes" id="UP000469194">
    <property type="component" value="Unassembled WGS sequence"/>
</dbReference>
<evidence type="ECO:0000256" key="3">
    <source>
        <dbReference type="ARBA" id="ARBA00022723"/>
    </source>
</evidence>
<keyword evidence="2" id="KW-0813">Transport</keyword>
<dbReference type="EMBL" id="WHZW01000008">
    <property type="protein sequence ID" value="NEG89366.1"/>
    <property type="molecule type" value="Genomic_DNA"/>
</dbReference>
<comment type="subcellular location">
    <subcellularLocation>
        <location evidence="1">Cell envelope</location>
    </subcellularLocation>
</comment>
<organism evidence="7 8">
    <name type="scientific">Bifidobacterium aerophilum</name>
    <dbReference type="NCBI Taxonomy" id="1798155"/>
    <lineage>
        <taxon>Bacteria</taxon>
        <taxon>Bacillati</taxon>
        <taxon>Actinomycetota</taxon>
        <taxon>Actinomycetes</taxon>
        <taxon>Bifidobacteriales</taxon>
        <taxon>Bifidobacteriaceae</taxon>
        <taxon>Bifidobacterium</taxon>
    </lineage>
</organism>
<accession>A0A6N9Z4J0</accession>
<keyword evidence="8" id="KW-1185">Reference proteome</keyword>
<feature type="compositionally biased region" description="Acidic residues" evidence="5">
    <location>
        <begin position="310"/>
        <end position="333"/>
    </location>
</feature>
<dbReference type="InterPro" id="IPR006127">
    <property type="entry name" value="ZnuA-like"/>
</dbReference>
<feature type="compositionally biased region" description="Basic and acidic residues" evidence="5">
    <location>
        <begin position="334"/>
        <end position="354"/>
    </location>
</feature>
<dbReference type="GO" id="GO:0046872">
    <property type="term" value="F:metal ion binding"/>
    <property type="evidence" value="ECO:0007669"/>
    <property type="project" value="UniProtKB-KW"/>
</dbReference>
<evidence type="ECO:0000313" key="7">
    <source>
        <dbReference type="EMBL" id="NEG89366.1"/>
    </source>
</evidence>
<feature type="compositionally biased region" description="Low complexity" evidence="5">
    <location>
        <begin position="360"/>
        <end position="378"/>
    </location>
</feature>
<evidence type="ECO:0000256" key="2">
    <source>
        <dbReference type="ARBA" id="ARBA00022448"/>
    </source>
</evidence>
<evidence type="ECO:0000256" key="6">
    <source>
        <dbReference type="SAM" id="SignalP"/>
    </source>
</evidence>
<dbReference type="GO" id="GO:0030001">
    <property type="term" value="P:metal ion transport"/>
    <property type="evidence" value="ECO:0007669"/>
    <property type="project" value="InterPro"/>
</dbReference>
<evidence type="ECO:0000256" key="4">
    <source>
        <dbReference type="ARBA" id="ARBA00022729"/>
    </source>
</evidence>
<keyword evidence="4 6" id="KW-0732">Signal</keyword>
<dbReference type="RefSeq" id="WP_163230577.1">
    <property type="nucleotide sequence ID" value="NZ_WHZW01000008.1"/>
</dbReference>
<dbReference type="PANTHER" id="PTHR42953">
    <property type="entry name" value="HIGH-AFFINITY ZINC UPTAKE SYSTEM PROTEIN ZNUA-RELATED"/>
    <property type="match status" value="1"/>
</dbReference>
<dbReference type="Gene3D" id="3.40.50.1980">
    <property type="entry name" value="Nitrogenase molybdenum iron protein domain"/>
    <property type="match status" value="2"/>
</dbReference>
<dbReference type="PANTHER" id="PTHR42953:SF1">
    <property type="entry name" value="METAL-BINDING PROTEIN HI_0362-RELATED"/>
    <property type="match status" value="1"/>
</dbReference>
<dbReference type="SUPFAM" id="SSF53807">
    <property type="entry name" value="Helical backbone' metal receptor"/>
    <property type="match status" value="1"/>
</dbReference>
<evidence type="ECO:0000256" key="5">
    <source>
        <dbReference type="SAM" id="MobiDB-lite"/>
    </source>
</evidence>
<feature type="compositionally biased region" description="Basic and acidic residues" evidence="5">
    <location>
        <begin position="379"/>
        <end position="389"/>
    </location>
</feature>
<dbReference type="GO" id="GO:0030313">
    <property type="term" value="C:cell envelope"/>
    <property type="evidence" value="ECO:0007669"/>
    <property type="project" value="UniProtKB-SubCell"/>
</dbReference>
<gene>
    <name evidence="7" type="ORF">GFD25_05055</name>
</gene>
<keyword evidence="3" id="KW-0479">Metal-binding</keyword>
<comment type="caution">
    <text evidence="7">The sequence shown here is derived from an EMBL/GenBank/DDBJ whole genome shotgun (WGS) entry which is preliminary data.</text>
</comment>
<evidence type="ECO:0000256" key="1">
    <source>
        <dbReference type="ARBA" id="ARBA00004196"/>
    </source>
</evidence>
<feature type="chain" id="PRO_5038776649" evidence="6">
    <location>
        <begin position="25"/>
        <end position="389"/>
    </location>
</feature>
<dbReference type="InterPro" id="IPR050492">
    <property type="entry name" value="Bact_metal-bind_prot9"/>
</dbReference>
<reference evidence="7 8" key="1">
    <citation type="submission" date="2019-10" db="EMBL/GenBank/DDBJ databases">
        <title>Bifidobacterium from non-human primates.</title>
        <authorList>
            <person name="Modesto M."/>
        </authorList>
    </citation>
    <scope>NUCLEOTIDE SEQUENCE [LARGE SCALE GENOMIC DNA]</scope>
    <source>
        <strain evidence="7 8">TRE17</strain>
    </source>
</reference>
<feature type="region of interest" description="Disordered" evidence="5">
    <location>
        <begin position="310"/>
        <end position="389"/>
    </location>
</feature>
<dbReference type="Pfam" id="PF01297">
    <property type="entry name" value="ZnuA"/>
    <property type="match status" value="1"/>
</dbReference>
<sequence length="389" mass="40967">MSIRFSHMAKIVAAAVAASLLAVAGGCGAVSEPQAQPETPSQKPAGPIEVVASINQWGSLAKQIGGDDVNVTSILSSTSVDAHDFEPKTSDVAKLSKAQVVVVNGAGYDSWASKSLGKDTTSVSAAQIVGAMEGDNPHLWFSKDARNGMAKELVDTFSKALPDKKSAFMKRYKQWQSQEKTVERKMDEFSSAHKDVTYAATEAVAYYLMSDMGFEDKTPEGYAASASAEGEAAPADLQEFQKLIESKGIDLLVNNTQEASDATNMITSTAGKSDVPVFDVSEQMPEDQDDLTTWIGSLVDTVTGYFDVCETDDADGTDGGNDDSDDAQKDDEADGKADDDNADSNDVKSCKAPEDDSDTSDAGSSSDDATNGSGSASGTKDDDRSKSDE</sequence>
<dbReference type="AlphaFoldDB" id="A0A6N9Z4J0"/>
<protein>
    <submittedName>
        <fullName evidence="7">ABC transporter substrate-binding protein</fullName>
    </submittedName>
</protein>